<evidence type="ECO:0000313" key="2">
    <source>
        <dbReference type="EMBL" id="HHE07948.1"/>
    </source>
</evidence>
<name>A0A7C5DGG5_9CHLB</name>
<organism evidence="2">
    <name type="scientific">Chlorobaculum parvum</name>
    <dbReference type="NCBI Taxonomy" id="274539"/>
    <lineage>
        <taxon>Bacteria</taxon>
        <taxon>Pseudomonadati</taxon>
        <taxon>Chlorobiota</taxon>
        <taxon>Chlorobiia</taxon>
        <taxon>Chlorobiales</taxon>
        <taxon>Chlorobiaceae</taxon>
        <taxon>Chlorobaculum</taxon>
    </lineage>
</organism>
<comment type="caution">
    <text evidence="2">The sequence shown here is derived from an EMBL/GenBank/DDBJ whole genome shotgun (WGS) entry which is preliminary data.</text>
</comment>
<dbReference type="Proteomes" id="UP000886059">
    <property type="component" value="Unassembled WGS sequence"/>
</dbReference>
<sequence length="117" mass="13036">MAERFRQVIKEQFGTQIALARAIGVKDGSYLTPYVTGRSMIGGILRKKLEDVGIDVDYIMTGRKEPLGLGEEPPAEDEMLCELCASKIQDIQGKLLELSAEVHEVNQMISRLKKSLQ</sequence>
<proteinExistence type="predicted"/>
<evidence type="ECO:0000256" key="1">
    <source>
        <dbReference type="SAM" id="Coils"/>
    </source>
</evidence>
<dbReference type="AlphaFoldDB" id="A0A7C5DGG5"/>
<feature type="coiled-coil region" evidence="1">
    <location>
        <begin position="88"/>
        <end position="115"/>
    </location>
</feature>
<accession>A0A7C5DGG5</accession>
<protein>
    <submittedName>
        <fullName evidence="2">XRE family transcriptional regulator</fullName>
    </submittedName>
</protein>
<reference evidence="2" key="1">
    <citation type="journal article" date="2020" name="mSystems">
        <title>Genome- and Community-Level Interaction Insights into Carbon Utilization and Element Cycling Functions of Hydrothermarchaeota in Hydrothermal Sediment.</title>
        <authorList>
            <person name="Zhou Z."/>
            <person name="Liu Y."/>
            <person name="Xu W."/>
            <person name="Pan J."/>
            <person name="Luo Z.H."/>
            <person name="Li M."/>
        </authorList>
    </citation>
    <scope>NUCLEOTIDE SEQUENCE [LARGE SCALE GENOMIC DNA]</scope>
    <source>
        <strain evidence="2">HyVt-628</strain>
    </source>
</reference>
<gene>
    <name evidence="2" type="ORF">ENL01_03500</name>
</gene>
<keyword evidence="1" id="KW-0175">Coiled coil</keyword>
<dbReference type="EMBL" id="DRSK01000200">
    <property type="protein sequence ID" value="HHE07948.1"/>
    <property type="molecule type" value="Genomic_DNA"/>
</dbReference>